<evidence type="ECO:0000256" key="8">
    <source>
        <dbReference type="ARBA" id="ARBA00022840"/>
    </source>
</evidence>
<evidence type="ECO:0000256" key="10">
    <source>
        <dbReference type="ARBA" id="ARBA00048721"/>
    </source>
</evidence>
<keyword evidence="5 11" id="KW-0808">Transferase</keyword>
<dbReference type="AlphaFoldDB" id="A0A5D3YM34"/>
<evidence type="ECO:0000313" key="13">
    <source>
        <dbReference type="EMBL" id="TYP95215.1"/>
    </source>
</evidence>
<name>A0A5D3YM34_9BACT</name>
<dbReference type="GO" id="GO:0004515">
    <property type="term" value="F:nicotinate-nucleotide adenylyltransferase activity"/>
    <property type="evidence" value="ECO:0007669"/>
    <property type="project" value="UniProtKB-UniRule"/>
</dbReference>
<keyword evidence="7 11" id="KW-0547">Nucleotide-binding</keyword>
<keyword evidence="6 11" id="KW-0548">Nucleotidyltransferase</keyword>
<dbReference type="HAMAP" id="MF_00244">
    <property type="entry name" value="NaMN_adenylyltr"/>
    <property type="match status" value="1"/>
</dbReference>
<reference evidence="13 14" key="1">
    <citation type="submission" date="2019-07" db="EMBL/GenBank/DDBJ databases">
        <title>Genomic Encyclopedia of Archaeal and Bacterial Type Strains, Phase II (KMG-II): from individual species to whole genera.</title>
        <authorList>
            <person name="Goeker M."/>
        </authorList>
    </citation>
    <scope>NUCLEOTIDE SEQUENCE [LARGE SCALE GENOMIC DNA]</scope>
    <source>
        <strain evidence="13 14">DSM 21935</strain>
    </source>
</reference>
<dbReference type="Proteomes" id="UP000324595">
    <property type="component" value="Unassembled WGS sequence"/>
</dbReference>
<dbReference type="EMBL" id="VNHY01000001">
    <property type="protein sequence ID" value="TYP95215.1"/>
    <property type="molecule type" value="Genomic_DNA"/>
</dbReference>
<dbReference type="GO" id="GO:0005524">
    <property type="term" value="F:ATP binding"/>
    <property type="evidence" value="ECO:0007669"/>
    <property type="project" value="UniProtKB-KW"/>
</dbReference>
<comment type="catalytic activity">
    <reaction evidence="10 11">
        <text>nicotinate beta-D-ribonucleotide + ATP + H(+) = deamido-NAD(+) + diphosphate</text>
        <dbReference type="Rhea" id="RHEA:22860"/>
        <dbReference type="ChEBI" id="CHEBI:15378"/>
        <dbReference type="ChEBI" id="CHEBI:30616"/>
        <dbReference type="ChEBI" id="CHEBI:33019"/>
        <dbReference type="ChEBI" id="CHEBI:57502"/>
        <dbReference type="ChEBI" id="CHEBI:58437"/>
        <dbReference type="EC" id="2.7.7.18"/>
    </reaction>
</comment>
<organism evidence="13 14">
    <name type="scientific">Fodinibius salinus</name>
    <dbReference type="NCBI Taxonomy" id="860790"/>
    <lineage>
        <taxon>Bacteria</taxon>
        <taxon>Pseudomonadati</taxon>
        <taxon>Balneolota</taxon>
        <taxon>Balneolia</taxon>
        <taxon>Balneolales</taxon>
        <taxon>Balneolaceae</taxon>
        <taxon>Fodinibius</taxon>
    </lineage>
</organism>
<evidence type="ECO:0000256" key="4">
    <source>
        <dbReference type="ARBA" id="ARBA00022642"/>
    </source>
</evidence>
<protein>
    <recommendedName>
        <fullName evidence="11">Probable nicotinate-nucleotide adenylyltransferase</fullName>
        <ecNumber evidence="11">2.7.7.18</ecNumber>
    </recommendedName>
    <alternativeName>
        <fullName evidence="11">Deamido-NAD(+) diphosphorylase</fullName>
    </alternativeName>
    <alternativeName>
        <fullName evidence="11">Deamido-NAD(+) pyrophosphorylase</fullName>
    </alternativeName>
    <alternativeName>
        <fullName evidence="11">Nicotinate mononucleotide adenylyltransferase</fullName>
        <shortName evidence="11">NaMN adenylyltransferase</shortName>
    </alternativeName>
</protein>
<evidence type="ECO:0000259" key="12">
    <source>
        <dbReference type="Pfam" id="PF01467"/>
    </source>
</evidence>
<dbReference type="NCBIfam" id="TIGR00125">
    <property type="entry name" value="cyt_tran_rel"/>
    <property type="match status" value="1"/>
</dbReference>
<keyword evidence="8 11" id="KW-0067">ATP-binding</keyword>
<accession>A0A5D3YM34</accession>
<dbReference type="EC" id="2.7.7.18" evidence="11"/>
<evidence type="ECO:0000313" key="14">
    <source>
        <dbReference type="Proteomes" id="UP000324595"/>
    </source>
</evidence>
<gene>
    <name evidence="11" type="primary">nadD</name>
    <name evidence="13" type="ORF">LX73_0511</name>
</gene>
<dbReference type="Gene3D" id="3.40.50.620">
    <property type="entry name" value="HUPs"/>
    <property type="match status" value="1"/>
</dbReference>
<evidence type="ECO:0000256" key="1">
    <source>
        <dbReference type="ARBA" id="ARBA00002324"/>
    </source>
</evidence>
<comment type="caution">
    <text evidence="13">The sequence shown here is derived from an EMBL/GenBank/DDBJ whole genome shotgun (WGS) entry which is preliminary data.</text>
</comment>
<feature type="domain" description="Cytidyltransferase-like" evidence="12">
    <location>
        <begin position="10"/>
        <end position="170"/>
    </location>
</feature>
<evidence type="ECO:0000256" key="9">
    <source>
        <dbReference type="ARBA" id="ARBA00023027"/>
    </source>
</evidence>
<dbReference type="CDD" id="cd02165">
    <property type="entry name" value="NMNAT"/>
    <property type="match status" value="1"/>
</dbReference>
<dbReference type="UniPathway" id="UPA00253">
    <property type="reaction ID" value="UER00332"/>
</dbReference>
<evidence type="ECO:0000256" key="5">
    <source>
        <dbReference type="ARBA" id="ARBA00022679"/>
    </source>
</evidence>
<dbReference type="InterPro" id="IPR014729">
    <property type="entry name" value="Rossmann-like_a/b/a_fold"/>
</dbReference>
<keyword evidence="4 11" id="KW-0662">Pyridine nucleotide biosynthesis</keyword>
<dbReference type="PANTHER" id="PTHR39321">
    <property type="entry name" value="NICOTINATE-NUCLEOTIDE ADENYLYLTRANSFERASE-RELATED"/>
    <property type="match status" value="1"/>
</dbReference>
<sequence>MSHSSDKIGLLGGSFDPVHNGHLAIARSFLASPYITELWVLLTPHPPHKRGQSPASYEVRLKMLQEAFAGFDRVEVSDIERQLPDPSYTVRTLEYLTDRFSEKSFFLCLGSDSAKHFTEWYQWQRILSYCELLVAARPSARDIQLNQEIAQKTHFIDHQSVSVSSTEVRSKASSAQNIADLVPASVEKIIDQQNLYKVG</sequence>
<dbReference type="GO" id="GO:0009435">
    <property type="term" value="P:NAD+ biosynthetic process"/>
    <property type="evidence" value="ECO:0007669"/>
    <property type="project" value="UniProtKB-UniRule"/>
</dbReference>
<dbReference type="NCBIfam" id="TIGR00482">
    <property type="entry name" value="nicotinate (nicotinamide) nucleotide adenylyltransferase"/>
    <property type="match status" value="1"/>
</dbReference>
<evidence type="ECO:0000256" key="6">
    <source>
        <dbReference type="ARBA" id="ARBA00022695"/>
    </source>
</evidence>
<dbReference type="SUPFAM" id="SSF52374">
    <property type="entry name" value="Nucleotidylyl transferase"/>
    <property type="match status" value="1"/>
</dbReference>
<comment type="similarity">
    <text evidence="3 11">Belongs to the NadD family.</text>
</comment>
<dbReference type="InterPro" id="IPR005248">
    <property type="entry name" value="NadD/NMNAT"/>
</dbReference>
<dbReference type="OrthoDB" id="5295945at2"/>
<comment type="pathway">
    <text evidence="2 11">Cofactor biosynthesis; NAD(+) biosynthesis; deamido-NAD(+) from nicotinate D-ribonucleotide: step 1/1.</text>
</comment>
<comment type="function">
    <text evidence="1 11">Catalyzes the reversible adenylation of nicotinate mononucleotide (NaMN) to nicotinic acid adenine dinucleotide (NaAD).</text>
</comment>
<proteinExistence type="inferred from homology"/>
<dbReference type="Pfam" id="PF01467">
    <property type="entry name" value="CTP_transf_like"/>
    <property type="match status" value="1"/>
</dbReference>
<keyword evidence="14" id="KW-1185">Reference proteome</keyword>
<dbReference type="RefSeq" id="WP_148897892.1">
    <property type="nucleotide sequence ID" value="NZ_VNHY01000001.1"/>
</dbReference>
<evidence type="ECO:0000256" key="3">
    <source>
        <dbReference type="ARBA" id="ARBA00009014"/>
    </source>
</evidence>
<evidence type="ECO:0000256" key="7">
    <source>
        <dbReference type="ARBA" id="ARBA00022741"/>
    </source>
</evidence>
<dbReference type="PANTHER" id="PTHR39321:SF3">
    <property type="entry name" value="PHOSPHOPANTETHEINE ADENYLYLTRANSFERASE"/>
    <property type="match status" value="1"/>
</dbReference>
<dbReference type="InterPro" id="IPR004821">
    <property type="entry name" value="Cyt_trans-like"/>
</dbReference>
<keyword evidence="9 11" id="KW-0520">NAD</keyword>
<evidence type="ECO:0000256" key="11">
    <source>
        <dbReference type="HAMAP-Rule" id="MF_00244"/>
    </source>
</evidence>
<evidence type="ECO:0000256" key="2">
    <source>
        <dbReference type="ARBA" id="ARBA00005019"/>
    </source>
</evidence>